<accession>A0A9P0T972</accession>
<dbReference type="Pfam" id="PF00627">
    <property type="entry name" value="UBA"/>
    <property type="match status" value="2"/>
</dbReference>
<feature type="domain" description="Ubiquitin-like" evidence="4">
    <location>
        <begin position="112"/>
        <end position="164"/>
    </location>
</feature>
<dbReference type="InterPro" id="IPR029071">
    <property type="entry name" value="Ubiquitin-like_domsf"/>
</dbReference>
<dbReference type="PANTHER" id="PTHR12948">
    <property type="entry name" value="NEDD8 ULTIMATE BUSTER-1 BS4 PROTEIN"/>
    <property type="match status" value="1"/>
</dbReference>
<dbReference type="InterPro" id="IPR039749">
    <property type="entry name" value="NUB1"/>
</dbReference>
<dbReference type="Proteomes" id="UP001152562">
    <property type="component" value="Unassembled WGS sequence"/>
</dbReference>
<dbReference type="InterPro" id="IPR015940">
    <property type="entry name" value="UBA"/>
</dbReference>
<keyword evidence="1" id="KW-0175">Coiled coil</keyword>
<keyword evidence="6" id="KW-1185">Reference proteome</keyword>
<evidence type="ECO:0000256" key="2">
    <source>
        <dbReference type="SAM" id="MobiDB-lite"/>
    </source>
</evidence>
<dbReference type="Gene3D" id="1.10.8.10">
    <property type="entry name" value="DNA helicase RuvA subunit, C-terminal domain"/>
    <property type="match status" value="3"/>
</dbReference>
<dbReference type="InterPro" id="IPR041207">
    <property type="entry name" value="NUB1_ubiquitin-like_dom"/>
</dbReference>
<feature type="compositionally biased region" description="Basic residues" evidence="2">
    <location>
        <begin position="549"/>
        <end position="567"/>
    </location>
</feature>
<sequence length="602" mass="68251">MQSSLEHEDLLIKLRAKLNEGKIKLWEPPYVSTEGDFSHNFQELANRIASELSLDMTLVLDGLLELQQHSVDRSKANEEFKETGCATFRVKAPGRGEKGVFKVMKKLNIMGSELIDTISEVLGVENSRLKLIFNGKVINPTCSLEDQGVKNGFQLMALIMAENTEALKREDDMYLQMKRTLEDATLLSECYDDLGDESYLNLEDQTGKTVDLPKTERRSLFIGLALHERGRTCIKKREYSFALVLLLEADRQLSECRAQILNTVDNYGVLQLDIAWCYLGLQSLQAANDAAARLTRAEVAFTNSYGPEQQRLIALKGTDANERVLFMRLYLLQGIVAYHQNNRTLAKELLDKAERELNNLRVDESSVQALMELGWSECQAYAGLRAAQGDVNGAHHYLDAATRRREVERRANRDDREQRALGLCEDGSPVDKQLTESLIGMGYSRKLAVLALRNANNNVTDAVRIIQEQPELLEDSDLSEEESTAPVELDNQLLSELCSMGFESETAKYALKLSRNDLVRALDILHSDGPCADQTDNNNPSTSTEANTSRKRQKKEEKRRKRKARQLAVHRLRQTIRYEDDDYLSSPLSEEENFLMRYKSLL</sequence>
<dbReference type="AlphaFoldDB" id="A0A9P0T972"/>
<feature type="compositionally biased region" description="Polar residues" evidence="2">
    <location>
        <begin position="534"/>
        <end position="547"/>
    </location>
</feature>
<name>A0A9P0T972_PIEBR</name>
<comment type="caution">
    <text evidence="5">The sequence shown here is derived from an EMBL/GenBank/DDBJ whole genome shotgun (WGS) entry which is preliminary data.</text>
</comment>
<gene>
    <name evidence="5" type="ORF">PIBRA_LOCUS2581</name>
</gene>
<evidence type="ECO:0000313" key="5">
    <source>
        <dbReference type="EMBL" id="CAH4000169.1"/>
    </source>
</evidence>
<dbReference type="SUPFAM" id="SSF54236">
    <property type="entry name" value="Ubiquitin-like"/>
    <property type="match status" value="1"/>
</dbReference>
<evidence type="ECO:0000313" key="6">
    <source>
        <dbReference type="Proteomes" id="UP001152562"/>
    </source>
</evidence>
<dbReference type="SUPFAM" id="SSF46934">
    <property type="entry name" value="UBA-like"/>
    <property type="match status" value="3"/>
</dbReference>
<evidence type="ECO:0008006" key="7">
    <source>
        <dbReference type="Google" id="ProtNLM"/>
    </source>
</evidence>
<evidence type="ECO:0000259" key="3">
    <source>
        <dbReference type="PROSITE" id="PS50030"/>
    </source>
</evidence>
<protein>
    <recommendedName>
        <fullName evidence="7">UBA domain-containing protein</fullName>
    </recommendedName>
</protein>
<reference evidence="5" key="1">
    <citation type="submission" date="2022-05" db="EMBL/GenBank/DDBJ databases">
        <authorList>
            <person name="Okamura Y."/>
        </authorList>
    </citation>
    <scope>NUCLEOTIDE SEQUENCE</scope>
</reference>
<dbReference type="InterPro" id="IPR000626">
    <property type="entry name" value="Ubiquitin-like_dom"/>
</dbReference>
<dbReference type="GO" id="GO:2000058">
    <property type="term" value="P:regulation of ubiquitin-dependent protein catabolic process"/>
    <property type="evidence" value="ECO:0007669"/>
    <property type="project" value="TreeGrafter"/>
</dbReference>
<dbReference type="PROSITE" id="PS50053">
    <property type="entry name" value="UBIQUITIN_2"/>
    <property type="match status" value="1"/>
</dbReference>
<feature type="domain" description="UBA" evidence="3">
    <location>
        <begin position="488"/>
        <end position="528"/>
    </location>
</feature>
<dbReference type="CDD" id="cd17062">
    <property type="entry name" value="Ubl_NUB1"/>
    <property type="match status" value="1"/>
</dbReference>
<feature type="region of interest" description="Disordered" evidence="2">
    <location>
        <begin position="528"/>
        <end position="567"/>
    </location>
</feature>
<dbReference type="Gene3D" id="3.10.20.90">
    <property type="entry name" value="Phosphatidylinositol 3-kinase Catalytic Subunit, Chain A, domain 1"/>
    <property type="match status" value="1"/>
</dbReference>
<feature type="domain" description="UBA" evidence="3">
    <location>
        <begin position="361"/>
        <end position="401"/>
    </location>
</feature>
<dbReference type="OrthoDB" id="434245at2759"/>
<dbReference type="PANTHER" id="PTHR12948:SF3">
    <property type="entry name" value="NEDD8 ULTIMATE BUSTER 1"/>
    <property type="match status" value="1"/>
</dbReference>
<evidence type="ECO:0000256" key="1">
    <source>
        <dbReference type="SAM" id="Coils"/>
    </source>
</evidence>
<dbReference type="Pfam" id="PF18037">
    <property type="entry name" value="Ubiquitin_5"/>
    <property type="match status" value="1"/>
</dbReference>
<feature type="coiled-coil region" evidence="1">
    <location>
        <begin position="343"/>
        <end position="370"/>
    </location>
</feature>
<dbReference type="CDD" id="cd14291">
    <property type="entry name" value="UBA1_NUB1_like"/>
    <property type="match status" value="1"/>
</dbReference>
<dbReference type="SMART" id="SM00165">
    <property type="entry name" value="UBA"/>
    <property type="match status" value="3"/>
</dbReference>
<dbReference type="EMBL" id="CALOZG010000003">
    <property type="protein sequence ID" value="CAH4000169.1"/>
    <property type="molecule type" value="Genomic_DNA"/>
</dbReference>
<proteinExistence type="predicted"/>
<dbReference type="PROSITE" id="PS50030">
    <property type="entry name" value="UBA"/>
    <property type="match status" value="3"/>
</dbReference>
<organism evidence="5 6">
    <name type="scientific">Pieris brassicae</name>
    <name type="common">White butterfly</name>
    <name type="synonym">Large white butterfly</name>
    <dbReference type="NCBI Taxonomy" id="7116"/>
    <lineage>
        <taxon>Eukaryota</taxon>
        <taxon>Metazoa</taxon>
        <taxon>Ecdysozoa</taxon>
        <taxon>Arthropoda</taxon>
        <taxon>Hexapoda</taxon>
        <taxon>Insecta</taxon>
        <taxon>Pterygota</taxon>
        <taxon>Neoptera</taxon>
        <taxon>Endopterygota</taxon>
        <taxon>Lepidoptera</taxon>
        <taxon>Glossata</taxon>
        <taxon>Ditrysia</taxon>
        <taxon>Papilionoidea</taxon>
        <taxon>Pieridae</taxon>
        <taxon>Pierinae</taxon>
        <taxon>Pieris</taxon>
    </lineage>
</organism>
<feature type="domain" description="UBA" evidence="3">
    <location>
        <begin position="429"/>
        <end position="469"/>
    </location>
</feature>
<evidence type="ECO:0000259" key="4">
    <source>
        <dbReference type="PROSITE" id="PS50053"/>
    </source>
</evidence>
<dbReference type="InterPro" id="IPR009060">
    <property type="entry name" value="UBA-like_sf"/>
</dbReference>